<dbReference type="GO" id="GO:0005524">
    <property type="term" value="F:ATP binding"/>
    <property type="evidence" value="ECO:0007669"/>
    <property type="project" value="UniProtKB-KW"/>
</dbReference>
<reference evidence="10" key="1">
    <citation type="submission" date="2016-04" db="EMBL/GenBank/DDBJ databases">
        <authorList>
            <person name="Evans L.H."/>
            <person name="Alamgir A."/>
            <person name="Owens N."/>
            <person name="Weber N.D."/>
            <person name="Virtaneva K."/>
            <person name="Barbian K."/>
            <person name="Babar A."/>
            <person name="Rosenke K."/>
        </authorList>
    </citation>
    <scope>NUCLEOTIDE SEQUENCE</scope>
    <source>
        <strain evidence="10">86</strain>
    </source>
</reference>
<feature type="domain" description="Sigma-54 factor interaction" evidence="8">
    <location>
        <begin position="149"/>
        <end position="378"/>
    </location>
</feature>
<dbReference type="Gene3D" id="3.40.50.2300">
    <property type="match status" value="1"/>
</dbReference>
<proteinExistence type="predicted"/>
<dbReference type="CDD" id="cd00009">
    <property type="entry name" value="AAA"/>
    <property type="match status" value="1"/>
</dbReference>
<evidence type="ECO:0000256" key="1">
    <source>
        <dbReference type="ARBA" id="ARBA00022553"/>
    </source>
</evidence>
<dbReference type="SMART" id="SM00382">
    <property type="entry name" value="AAA"/>
    <property type="match status" value="1"/>
</dbReference>
<accession>A0A212JHS3</accession>
<dbReference type="Gene3D" id="1.10.8.60">
    <property type="match status" value="1"/>
</dbReference>
<dbReference type="GO" id="GO:0006355">
    <property type="term" value="P:regulation of DNA-templated transcription"/>
    <property type="evidence" value="ECO:0007669"/>
    <property type="project" value="InterPro"/>
</dbReference>
<dbReference type="GO" id="GO:0000160">
    <property type="term" value="P:phosphorelay signal transduction system"/>
    <property type="evidence" value="ECO:0007669"/>
    <property type="project" value="InterPro"/>
</dbReference>
<feature type="modified residue" description="4-aspartylphosphate" evidence="7">
    <location>
        <position position="62"/>
    </location>
</feature>
<dbReference type="SUPFAM" id="SSF52172">
    <property type="entry name" value="CheY-like"/>
    <property type="match status" value="1"/>
</dbReference>
<evidence type="ECO:0000256" key="6">
    <source>
        <dbReference type="ARBA" id="ARBA00023163"/>
    </source>
</evidence>
<keyword evidence="1 7" id="KW-0597">Phosphoprotein</keyword>
<dbReference type="PROSITE" id="PS00676">
    <property type="entry name" value="SIGMA54_INTERACT_2"/>
    <property type="match status" value="1"/>
</dbReference>
<feature type="domain" description="Response regulatory" evidence="9">
    <location>
        <begin position="13"/>
        <end position="127"/>
    </location>
</feature>
<dbReference type="SUPFAM" id="SSF46689">
    <property type="entry name" value="Homeodomain-like"/>
    <property type="match status" value="1"/>
</dbReference>
<dbReference type="InterPro" id="IPR001789">
    <property type="entry name" value="Sig_transdc_resp-reg_receiver"/>
</dbReference>
<dbReference type="FunFam" id="3.40.50.2300:FF:000018">
    <property type="entry name" value="DNA-binding transcriptional regulator NtrC"/>
    <property type="match status" value="1"/>
</dbReference>
<dbReference type="PANTHER" id="PTHR32071:SF17">
    <property type="entry name" value="TRANSCRIPTIONAL REGULATOR (NTRC FAMILY)"/>
    <property type="match status" value="1"/>
</dbReference>
<evidence type="ECO:0000256" key="2">
    <source>
        <dbReference type="ARBA" id="ARBA00022741"/>
    </source>
</evidence>
<keyword evidence="3" id="KW-0067">ATP-binding</keyword>
<dbReference type="InterPro" id="IPR027417">
    <property type="entry name" value="P-loop_NTPase"/>
</dbReference>
<dbReference type="FunFam" id="3.40.50.300:FF:000006">
    <property type="entry name" value="DNA-binding transcriptional regulator NtrC"/>
    <property type="match status" value="1"/>
</dbReference>
<dbReference type="Gene3D" id="3.40.50.300">
    <property type="entry name" value="P-loop containing nucleotide triphosphate hydrolases"/>
    <property type="match status" value="1"/>
</dbReference>
<keyword evidence="5" id="KW-0238">DNA-binding</keyword>
<evidence type="ECO:0000259" key="8">
    <source>
        <dbReference type="PROSITE" id="PS50045"/>
    </source>
</evidence>
<dbReference type="InterPro" id="IPR003593">
    <property type="entry name" value="AAA+_ATPase"/>
</dbReference>
<dbReference type="PROSITE" id="PS00688">
    <property type="entry name" value="SIGMA54_INTERACT_3"/>
    <property type="match status" value="1"/>
</dbReference>
<evidence type="ECO:0000256" key="4">
    <source>
        <dbReference type="ARBA" id="ARBA00023015"/>
    </source>
</evidence>
<dbReference type="InterPro" id="IPR009057">
    <property type="entry name" value="Homeodomain-like_sf"/>
</dbReference>
<dbReference type="Gene3D" id="1.10.10.60">
    <property type="entry name" value="Homeodomain-like"/>
    <property type="match status" value="1"/>
</dbReference>
<keyword evidence="2" id="KW-0547">Nucleotide-binding</keyword>
<dbReference type="SMART" id="SM00448">
    <property type="entry name" value="REC"/>
    <property type="match status" value="1"/>
</dbReference>
<sequence>MSAAPHSSEAAARVCIIDDEEGIRFSLRGILEDEGYQVLEAGSAEEGLALIAGEAVDLVFLDIWLPGMDGLAALDKIQQTNPSLPVLMISGHGTIETAVTAIKKGAYDYIEKPLSLEKVVLAAQRALEFQALKRENQALRTRSPLRTEFSGNSPEAVALREQIAKVAPLDTWVLITGENGTGKEITARSLHAKSRRSDKPLVAVNCAAIPEELIESELFGHEKGAFTGADSAKTGKFELAHEGTLFLDEIGDMSLKTQAKILRILQEQRFERVGGNRTIHVDVRVIAATNKNLENAIAGGTFREDLYYRLRVFPLVVPPLRERGDDVIPLLHEFVGELCREHGLAPFTPTEEALAAIRAYSWPGNVRELRNFVERSLILYGGQTMTTGMLPPEFRNRGVQEARPAGGGQGKACPEGFLSMEEFSGADFKSARAIFENRFLAVKLQEYGGNITRLAEGIGLERSYLHRKLKSLGINTPHE</sequence>
<evidence type="ECO:0000256" key="3">
    <source>
        <dbReference type="ARBA" id="ARBA00022840"/>
    </source>
</evidence>
<dbReference type="InterPro" id="IPR002078">
    <property type="entry name" value="Sigma_54_int"/>
</dbReference>
<gene>
    <name evidence="10" type="primary">ntrX</name>
    <name evidence="10" type="ORF">KL86DPRO_11489</name>
</gene>
<keyword evidence="4" id="KW-0805">Transcription regulation</keyword>
<name>A0A212JHS3_9DELT</name>
<dbReference type="Pfam" id="PF00158">
    <property type="entry name" value="Sigma54_activat"/>
    <property type="match status" value="1"/>
</dbReference>
<evidence type="ECO:0000259" key="9">
    <source>
        <dbReference type="PROSITE" id="PS50110"/>
    </source>
</evidence>
<dbReference type="InterPro" id="IPR058031">
    <property type="entry name" value="AAA_lid_NorR"/>
</dbReference>
<dbReference type="GO" id="GO:0003677">
    <property type="term" value="F:DNA binding"/>
    <property type="evidence" value="ECO:0007669"/>
    <property type="project" value="UniProtKB-KW"/>
</dbReference>
<evidence type="ECO:0000256" key="5">
    <source>
        <dbReference type="ARBA" id="ARBA00023125"/>
    </source>
</evidence>
<dbReference type="InterPro" id="IPR011006">
    <property type="entry name" value="CheY-like_superfamily"/>
</dbReference>
<dbReference type="PANTHER" id="PTHR32071">
    <property type="entry name" value="TRANSCRIPTIONAL REGULATORY PROTEIN"/>
    <property type="match status" value="1"/>
</dbReference>
<dbReference type="AlphaFoldDB" id="A0A212JHS3"/>
<dbReference type="CDD" id="cd17550">
    <property type="entry name" value="REC_NtrX-like"/>
    <property type="match status" value="1"/>
</dbReference>
<organism evidence="10">
    <name type="scientific">uncultured delta proteobacterium</name>
    <dbReference type="NCBI Taxonomy" id="34034"/>
    <lineage>
        <taxon>Bacteria</taxon>
        <taxon>Deltaproteobacteria</taxon>
        <taxon>environmental samples</taxon>
    </lineage>
</organism>
<protein>
    <submittedName>
        <fullName evidence="10">Nitrogen assimilation regulatory protein NtrX</fullName>
    </submittedName>
</protein>
<dbReference type="SUPFAM" id="SSF52540">
    <property type="entry name" value="P-loop containing nucleoside triphosphate hydrolases"/>
    <property type="match status" value="1"/>
</dbReference>
<dbReference type="InterPro" id="IPR025944">
    <property type="entry name" value="Sigma_54_int_dom_CS"/>
</dbReference>
<dbReference type="PROSITE" id="PS50110">
    <property type="entry name" value="RESPONSE_REGULATORY"/>
    <property type="match status" value="1"/>
</dbReference>
<dbReference type="InterPro" id="IPR025943">
    <property type="entry name" value="Sigma_54_int_dom_ATP-bd_2"/>
</dbReference>
<dbReference type="Pfam" id="PF25601">
    <property type="entry name" value="AAA_lid_14"/>
    <property type="match status" value="1"/>
</dbReference>
<evidence type="ECO:0000313" key="10">
    <source>
        <dbReference type="EMBL" id="SBV99003.1"/>
    </source>
</evidence>
<evidence type="ECO:0000256" key="7">
    <source>
        <dbReference type="PROSITE-ProRule" id="PRU00169"/>
    </source>
</evidence>
<dbReference type="Pfam" id="PF00072">
    <property type="entry name" value="Response_reg"/>
    <property type="match status" value="1"/>
</dbReference>
<dbReference type="EMBL" id="FLUQ01000001">
    <property type="protein sequence ID" value="SBV99003.1"/>
    <property type="molecule type" value="Genomic_DNA"/>
</dbReference>
<dbReference type="PROSITE" id="PS50045">
    <property type="entry name" value="SIGMA54_INTERACT_4"/>
    <property type="match status" value="1"/>
</dbReference>
<keyword evidence="6" id="KW-0804">Transcription</keyword>